<comment type="caution">
    <text evidence="2">The sequence shown here is derived from an EMBL/GenBank/DDBJ whole genome shotgun (WGS) entry which is preliminary data.</text>
</comment>
<dbReference type="PANTHER" id="PTHR33221">
    <property type="entry name" value="WINGED HELIX-TURN-HELIX TRANSCRIPTIONAL REGULATOR, RRF2 FAMILY"/>
    <property type="match status" value="1"/>
</dbReference>
<dbReference type="EMBL" id="BSYI01000021">
    <property type="protein sequence ID" value="GMG83575.1"/>
    <property type="molecule type" value="Genomic_DNA"/>
</dbReference>
<dbReference type="Proteomes" id="UP001239909">
    <property type="component" value="Unassembled WGS sequence"/>
</dbReference>
<dbReference type="PROSITE" id="PS01332">
    <property type="entry name" value="HTH_RRF2_1"/>
    <property type="match status" value="1"/>
</dbReference>
<dbReference type="NCBIfam" id="TIGR00738">
    <property type="entry name" value="rrf2_super"/>
    <property type="match status" value="1"/>
</dbReference>
<dbReference type="Pfam" id="PF02082">
    <property type="entry name" value="Rrf2"/>
    <property type="match status" value="1"/>
</dbReference>
<proteinExistence type="predicted"/>
<protein>
    <submittedName>
        <fullName evidence="2">Rrf2 family transcriptional regulator</fullName>
    </submittedName>
</protein>
<dbReference type="RefSeq" id="WP_285672367.1">
    <property type="nucleotide sequence ID" value="NZ_BSYI01000021.1"/>
</dbReference>
<evidence type="ECO:0000256" key="1">
    <source>
        <dbReference type="ARBA" id="ARBA00023125"/>
    </source>
</evidence>
<dbReference type="Gene3D" id="1.10.10.10">
    <property type="entry name" value="Winged helix-like DNA-binding domain superfamily/Winged helix DNA-binding domain"/>
    <property type="match status" value="1"/>
</dbReference>
<organism evidence="2 3">
    <name type="scientific">Paralimibaculum aggregatum</name>
    <dbReference type="NCBI Taxonomy" id="3036245"/>
    <lineage>
        <taxon>Bacteria</taxon>
        <taxon>Pseudomonadati</taxon>
        <taxon>Pseudomonadota</taxon>
        <taxon>Alphaproteobacteria</taxon>
        <taxon>Rhodobacterales</taxon>
        <taxon>Paracoccaceae</taxon>
        <taxon>Paralimibaculum</taxon>
    </lineage>
</organism>
<keyword evidence="3" id="KW-1185">Reference proteome</keyword>
<evidence type="ECO:0000313" key="2">
    <source>
        <dbReference type="EMBL" id="GMG83575.1"/>
    </source>
</evidence>
<dbReference type="InterPro" id="IPR036390">
    <property type="entry name" value="WH_DNA-bd_sf"/>
</dbReference>
<dbReference type="SUPFAM" id="SSF46785">
    <property type="entry name" value="Winged helix' DNA-binding domain"/>
    <property type="match status" value="1"/>
</dbReference>
<keyword evidence="1" id="KW-0238">DNA-binding</keyword>
<sequence length="170" mass="17829">MKLSTKGRYAVTALADIALNTGQDPVSLGDISGRQDISLAYLEQLFVRLRRAGLVTSIRGPGGGYRLARDPARISIAEIMAAVDERLNAMGCEGKSGVQGCGSTREVCLTHTLWEQLSAHVHVFLAQTSIADVIAERLSPCPAVPDFAAILDEDDDAPAPAAGGAAEARA</sequence>
<dbReference type="InterPro" id="IPR000944">
    <property type="entry name" value="Tscrpt_reg_Rrf2"/>
</dbReference>
<name>A0ABQ6LRC4_9RHOB</name>
<dbReference type="PANTHER" id="PTHR33221:SF5">
    <property type="entry name" value="HTH-TYPE TRANSCRIPTIONAL REGULATOR ISCR"/>
    <property type="match status" value="1"/>
</dbReference>
<dbReference type="InterPro" id="IPR030489">
    <property type="entry name" value="TR_Rrf2-type_CS"/>
</dbReference>
<evidence type="ECO:0000313" key="3">
    <source>
        <dbReference type="Proteomes" id="UP001239909"/>
    </source>
</evidence>
<gene>
    <name evidence="2" type="ORF">LNKW23_27880</name>
</gene>
<accession>A0ABQ6LRC4</accession>
<reference evidence="2 3" key="1">
    <citation type="submission" date="2023-04" db="EMBL/GenBank/DDBJ databases">
        <title>Marinoamorphus aggregata gen. nov., sp. Nov., isolate from tissue of brittle star Ophioplocus japonicus.</title>
        <authorList>
            <person name="Kawano K."/>
            <person name="Sawayama S."/>
            <person name="Nakagawa S."/>
        </authorList>
    </citation>
    <scope>NUCLEOTIDE SEQUENCE [LARGE SCALE GENOMIC DNA]</scope>
    <source>
        <strain evidence="2 3">NKW23</strain>
    </source>
</reference>
<dbReference type="PROSITE" id="PS51197">
    <property type="entry name" value="HTH_RRF2_2"/>
    <property type="match status" value="1"/>
</dbReference>
<dbReference type="InterPro" id="IPR036388">
    <property type="entry name" value="WH-like_DNA-bd_sf"/>
</dbReference>